<feature type="compositionally biased region" description="Polar residues" evidence="1">
    <location>
        <begin position="1"/>
        <end position="12"/>
    </location>
</feature>
<feature type="region of interest" description="Disordered" evidence="1">
    <location>
        <begin position="1"/>
        <end position="23"/>
    </location>
</feature>
<evidence type="ECO:0000313" key="3">
    <source>
        <dbReference type="Proteomes" id="UP000250235"/>
    </source>
</evidence>
<dbReference type="EMBL" id="KQ986792">
    <property type="protein sequence ID" value="KZV58337.1"/>
    <property type="molecule type" value="Genomic_DNA"/>
</dbReference>
<feature type="compositionally biased region" description="Polar residues" evidence="1">
    <location>
        <begin position="95"/>
        <end position="104"/>
    </location>
</feature>
<keyword evidence="3" id="KW-1185">Reference proteome</keyword>
<evidence type="ECO:0000256" key="1">
    <source>
        <dbReference type="SAM" id="MobiDB-lite"/>
    </source>
</evidence>
<protein>
    <submittedName>
        <fullName evidence="2">Uncharacterized protein</fullName>
    </submittedName>
</protein>
<feature type="region of interest" description="Disordered" evidence="1">
    <location>
        <begin position="244"/>
        <end position="274"/>
    </location>
</feature>
<sequence length="274" mass="30387">MLRNNQQLQTFRSRQKHSAVGSSVEEDTQLLTVVLRKNTSCWKMMYSVDEQAVVAKYSAVVGTPLCPAWLPEEPAMANTDPSNPKTGKEYEVKPQNRSSRPTSQLEIRVSLYTTHNQSAGGNHRSVIFRYGHSINHHSPVLFRHDESVGHHFDDSIVPCRRDTSSGRSQCGSIRSYLTQISPGHGNLNLLKSASYRSRQTQQRLPGSSNLNGEKHLLEIAKLLEPATTSPLFLKSIYNSKLVPIKKSKPDEPSASIIAPNGGVNRRKSNQGGFG</sequence>
<organism evidence="2 3">
    <name type="scientific">Dorcoceras hygrometricum</name>
    <dbReference type="NCBI Taxonomy" id="472368"/>
    <lineage>
        <taxon>Eukaryota</taxon>
        <taxon>Viridiplantae</taxon>
        <taxon>Streptophyta</taxon>
        <taxon>Embryophyta</taxon>
        <taxon>Tracheophyta</taxon>
        <taxon>Spermatophyta</taxon>
        <taxon>Magnoliopsida</taxon>
        <taxon>eudicotyledons</taxon>
        <taxon>Gunneridae</taxon>
        <taxon>Pentapetalae</taxon>
        <taxon>asterids</taxon>
        <taxon>lamiids</taxon>
        <taxon>Lamiales</taxon>
        <taxon>Gesneriaceae</taxon>
        <taxon>Didymocarpoideae</taxon>
        <taxon>Trichosporeae</taxon>
        <taxon>Loxocarpinae</taxon>
        <taxon>Dorcoceras</taxon>
    </lineage>
</organism>
<reference evidence="2 3" key="1">
    <citation type="journal article" date="2015" name="Proc. Natl. Acad. Sci. U.S.A.">
        <title>The resurrection genome of Boea hygrometrica: A blueprint for survival of dehydration.</title>
        <authorList>
            <person name="Xiao L."/>
            <person name="Yang G."/>
            <person name="Zhang L."/>
            <person name="Yang X."/>
            <person name="Zhao S."/>
            <person name="Ji Z."/>
            <person name="Zhou Q."/>
            <person name="Hu M."/>
            <person name="Wang Y."/>
            <person name="Chen M."/>
            <person name="Xu Y."/>
            <person name="Jin H."/>
            <person name="Xiao X."/>
            <person name="Hu G."/>
            <person name="Bao F."/>
            <person name="Hu Y."/>
            <person name="Wan P."/>
            <person name="Li L."/>
            <person name="Deng X."/>
            <person name="Kuang T."/>
            <person name="Xiang C."/>
            <person name="Zhu J.K."/>
            <person name="Oliver M.J."/>
            <person name="He Y."/>
        </authorList>
    </citation>
    <scope>NUCLEOTIDE SEQUENCE [LARGE SCALE GENOMIC DNA]</scope>
    <source>
        <strain evidence="3">cv. XS01</strain>
    </source>
</reference>
<name>A0A2Z7DEI4_9LAMI</name>
<accession>A0A2Z7DEI4</accession>
<dbReference type="Proteomes" id="UP000250235">
    <property type="component" value="Unassembled WGS sequence"/>
</dbReference>
<proteinExistence type="predicted"/>
<feature type="region of interest" description="Disordered" evidence="1">
    <location>
        <begin position="74"/>
        <end position="104"/>
    </location>
</feature>
<dbReference type="AlphaFoldDB" id="A0A2Z7DEI4"/>
<evidence type="ECO:0000313" key="2">
    <source>
        <dbReference type="EMBL" id="KZV58337.1"/>
    </source>
</evidence>
<gene>
    <name evidence="2" type="ORF">F511_34166</name>
</gene>